<dbReference type="EMBL" id="JAHLQO010000001">
    <property type="protein sequence ID" value="MBU5668380.1"/>
    <property type="molecule type" value="Genomic_DNA"/>
</dbReference>
<evidence type="ECO:0000313" key="3">
    <source>
        <dbReference type="Proteomes" id="UP000783742"/>
    </source>
</evidence>
<evidence type="ECO:0000313" key="2">
    <source>
        <dbReference type="EMBL" id="MBU5668380.1"/>
    </source>
</evidence>
<reference evidence="2 3" key="1">
    <citation type="submission" date="2021-06" db="EMBL/GenBank/DDBJ databases">
        <authorList>
            <person name="Sun Q."/>
            <person name="Li D."/>
        </authorList>
    </citation>
    <scope>NUCLEOTIDE SEQUENCE [LARGE SCALE GENOMIC DNA]</scope>
    <source>
        <strain evidence="2 3">MSJ-1</strain>
    </source>
</reference>
<comment type="caution">
    <text evidence="2">The sequence shown here is derived from an EMBL/GenBank/DDBJ whole genome shotgun (WGS) entry which is preliminary data.</text>
</comment>
<keyword evidence="1" id="KW-1133">Transmembrane helix</keyword>
<dbReference type="RefSeq" id="WP_216548094.1">
    <property type="nucleotide sequence ID" value="NZ_JAHLQO010000001.1"/>
</dbReference>
<keyword evidence="1" id="KW-0472">Membrane</keyword>
<keyword evidence="3" id="KW-1185">Reference proteome</keyword>
<organism evidence="2 3">
    <name type="scientific">Peptoniphilus ovalis</name>
    <dbReference type="NCBI Taxonomy" id="2841503"/>
    <lineage>
        <taxon>Bacteria</taxon>
        <taxon>Bacillati</taxon>
        <taxon>Bacillota</taxon>
        <taxon>Tissierellia</taxon>
        <taxon>Tissierellales</taxon>
        <taxon>Peptoniphilaceae</taxon>
        <taxon>Peptoniphilus</taxon>
    </lineage>
</organism>
<sequence>MNKEKIKKILEKVIIGIVTLIMITVLANQYIKTSEGSINLYLRQIQIVLIILVAVLSLIMAIIDKNKSLIVVLLIFYALMSVLFVVFRSANRI</sequence>
<accession>A0ABS6FDZ0</accession>
<name>A0ABS6FDZ0_9FIRM</name>
<gene>
    <name evidence="2" type="ORF">KQI68_00850</name>
</gene>
<protein>
    <submittedName>
        <fullName evidence="2">Uncharacterized protein</fullName>
    </submittedName>
</protein>
<feature type="transmembrane region" description="Helical" evidence="1">
    <location>
        <begin position="43"/>
        <end position="63"/>
    </location>
</feature>
<keyword evidence="1" id="KW-0812">Transmembrane</keyword>
<proteinExistence type="predicted"/>
<feature type="transmembrane region" description="Helical" evidence="1">
    <location>
        <begin position="12"/>
        <end position="31"/>
    </location>
</feature>
<dbReference type="Proteomes" id="UP000783742">
    <property type="component" value="Unassembled WGS sequence"/>
</dbReference>
<feature type="transmembrane region" description="Helical" evidence="1">
    <location>
        <begin position="70"/>
        <end position="90"/>
    </location>
</feature>
<evidence type="ECO:0000256" key="1">
    <source>
        <dbReference type="SAM" id="Phobius"/>
    </source>
</evidence>